<dbReference type="Proteomes" id="UP001328107">
    <property type="component" value="Unassembled WGS sequence"/>
</dbReference>
<evidence type="ECO:0000313" key="8">
    <source>
        <dbReference type="Proteomes" id="UP001328107"/>
    </source>
</evidence>
<keyword evidence="6" id="KW-0325">Glycoprotein</keyword>
<feature type="non-terminal residue" evidence="7">
    <location>
        <position position="1"/>
    </location>
</feature>
<evidence type="ECO:0000256" key="1">
    <source>
        <dbReference type="ARBA" id="ARBA00004606"/>
    </source>
</evidence>
<reference evidence="8" key="1">
    <citation type="submission" date="2022-10" db="EMBL/GenBank/DDBJ databases">
        <title>Genome assembly of Pristionchus species.</title>
        <authorList>
            <person name="Yoshida K."/>
            <person name="Sommer R.J."/>
        </authorList>
    </citation>
    <scope>NUCLEOTIDE SEQUENCE [LARGE SCALE GENOMIC DNA]</scope>
    <source>
        <strain evidence="8">RS5460</strain>
    </source>
</reference>
<evidence type="ECO:0000256" key="6">
    <source>
        <dbReference type="ARBA" id="ARBA00023180"/>
    </source>
</evidence>
<evidence type="ECO:0000256" key="3">
    <source>
        <dbReference type="ARBA" id="ARBA00022968"/>
    </source>
</evidence>
<dbReference type="InterPro" id="IPR029044">
    <property type="entry name" value="Nucleotide-diphossugar_trans"/>
</dbReference>
<dbReference type="GO" id="GO:0015020">
    <property type="term" value="F:glucuronosyltransferase activity"/>
    <property type="evidence" value="ECO:0007669"/>
    <property type="project" value="TreeGrafter"/>
</dbReference>
<keyword evidence="8" id="KW-1185">Reference proteome</keyword>
<dbReference type="SUPFAM" id="SSF53448">
    <property type="entry name" value="Nucleotide-diphospho-sugar transferases"/>
    <property type="match status" value="1"/>
</dbReference>
<dbReference type="GO" id="GO:0042285">
    <property type="term" value="F:xylosyltransferase activity"/>
    <property type="evidence" value="ECO:0007669"/>
    <property type="project" value="TreeGrafter"/>
</dbReference>
<dbReference type="PANTHER" id="PTHR12270">
    <property type="entry name" value="GLYCOSYLTRANSFERASE-RELATED"/>
    <property type="match status" value="1"/>
</dbReference>
<dbReference type="InterPro" id="IPR051292">
    <property type="entry name" value="Xyl/GlcA_transferase"/>
</dbReference>
<dbReference type="EMBL" id="BTRK01000006">
    <property type="protein sequence ID" value="GMR61975.1"/>
    <property type="molecule type" value="Genomic_DNA"/>
</dbReference>
<evidence type="ECO:0000256" key="5">
    <source>
        <dbReference type="ARBA" id="ARBA00023136"/>
    </source>
</evidence>
<dbReference type="AlphaFoldDB" id="A0AAN5DH06"/>
<sequence>PTSTSIKLSLPPPLRAVLRAPDGSCTERHFVVMLGGEKPQNIASALYKSIFYHMKGPLVFHFIADYHHKKTISTLFKTWELPYVRYHIYDMEPYKKELSWIPNNHYSTVASVMRLVVPEILPDDVKEVE</sequence>
<protein>
    <submittedName>
        <fullName evidence="7">Uncharacterized protein</fullName>
    </submittedName>
</protein>
<dbReference type="GO" id="GO:0005794">
    <property type="term" value="C:Golgi apparatus"/>
    <property type="evidence" value="ECO:0007669"/>
    <property type="project" value="TreeGrafter"/>
</dbReference>
<evidence type="ECO:0000313" key="7">
    <source>
        <dbReference type="EMBL" id="GMR61975.1"/>
    </source>
</evidence>
<name>A0AAN5DH06_9BILA</name>
<dbReference type="Gene3D" id="3.90.550.10">
    <property type="entry name" value="Spore Coat Polysaccharide Biosynthesis Protein SpsA, Chain A"/>
    <property type="match status" value="1"/>
</dbReference>
<dbReference type="PANTHER" id="PTHR12270:SF25">
    <property type="entry name" value="GLYCOSYLTRANSFERASE-LIKE PROTEIN LARGE"/>
    <property type="match status" value="1"/>
</dbReference>
<comment type="subcellular location">
    <subcellularLocation>
        <location evidence="1">Membrane</location>
        <topology evidence="1">Single-pass type II membrane protein</topology>
    </subcellularLocation>
</comment>
<dbReference type="GO" id="GO:0016020">
    <property type="term" value="C:membrane"/>
    <property type="evidence" value="ECO:0007669"/>
    <property type="project" value="UniProtKB-SubCell"/>
</dbReference>
<keyword evidence="3" id="KW-0735">Signal-anchor</keyword>
<keyword evidence="2" id="KW-0812">Transmembrane</keyword>
<comment type="caution">
    <text evidence="7">The sequence shown here is derived from an EMBL/GenBank/DDBJ whole genome shotgun (WGS) entry which is preliminary data.</text>
</comment>
<keyword evidence="4" id="KW-1133">Transmembrane helix</keyword>
<evidence type="ECO:0000256" key="2">
    <source>
        <dbReference type="ARBA" id="ARBA00022692"/>
    </source>
</evidence>
<organism evidence="7 8">
    <name type="scientific">Pristionchus mayeri</name>
    <dbReference type="NCBI Taxonomy" id="1317129"/>
    <lineage>
        <taxon>Eukaryota</taxon>
        <taxon>Metazoa</taxon>
        <taxon>Ecdysozoa</taxon>
        <taxon>Nematoda</taxon>
        <taxon>Chromadorea</taxon>
        <taxon>Rhabditida</taxon>
        <taxon>Rhabditina</taxon>
        <taxon>Diplogasteromorpha</taxon>
        <taxon>Diplogasteroidea</taxon>
        <taxon>Neodiplogasteridae</taxon>
        <taxon>Pristionchus</taxon>
    </lineage>
</organism>
<keyword evidence="5" id="KW-0472">Membrane</keyword>
<proteinExistence type="predicted"/>
<dbReference type="GO" id="GO:0035269">
    <property type="term" value="P:protein O-linked glycosylation via mannose"/>
    <property type="evidence" value="ECO:0007669"/>
    <property type="project" value="TreeGrafter"/>
</dbReference>
<evidence type="ECO:0000256" key="4">
    <source>
        <dbReference type="ARBA" id="ARBA00022989"/>
    </source>
</evidence>
<accession>A0AAN5DH06</accession>
<gene>
    <name evidence="7" type="ORF">PMAYCL1PPCAC_32170</name>
</gene>